<dbReference type="InterPro" id="IPR036680">
    <property type="entry name" value="SPOR-like_sf"/>
</dbReference>
<keyword evidence="3" id="KW-1185">Reference proteome</keyword>
<evidence type="ECO:0000313" key="2">
    <source>
        <dbReference type="EMBL" id="OYQ36379.1"/>
    </source>
</evidence>
<dbReference type="SUPFAM" id="SSF110997">
    <property type="entry name" value="Sporulation related repeat"/>
    <property type="match status" value="1"/>
</dbReference>
<organism evidence="2 3">
    <name type="scientific">Flavobacterium cyanobacteriorum</name>
    <dbReference type="NCBI Taxonomy" id="2022802"/>
    <lineage>
        <taxon>Bacteria</taxon>
        <taxon>Pseudomonadati</taxon>
        <taxon>Bacteroidota</taxon>
        <taxon>Flavobacteriia</taxon>
        <taxon>Flavobacteriales</taxon>
        <taxon>Flavobacteriaceae</taxon>
        <taxon>Flavobacterium</taxon>
    </lineage>
</organism>
<dbReference type="RefSeq" id="WP_094415076.1">
    <property type="nucleotide sequence ID" value="NZ_NOXV01000271.1"/>
</dbReference>
<evidence type="ECO:0000256" key="1">
    <source>
        <dbReference type="SAM" id="SignalP"/>
    </source>
</evidence>
<feature type="chain" id="PRO_5012739218" evidence="1">
    <location>
        <begin position="26"/>
        <end position="128"/>
    </location>
</feature>
<protein>
    <submittedName>
        <fullName evidence="2">Sporulation protein</fullName>
    </submittedName>
</protein>
<gene>
    <name evidence="2" type="ORF">CHU92_09800</name>
</gene>
<dbReference type="Proteomes" id="UP000216605">
    <property type="component" value="Unassembled WGS sequence"/>
</dbReference>
<name>A0A255Z4K1_9FLAO</name>
<dbReference type="GO" id="GO:0042834">
    <property type="term" value="F:peptidoglycan binding"/>
    <property type="evidence" value="ECO:0007669"/>
    <property type="project" value="InterPro"/>
</dbReference>
<proteinExistence type="predicted"/>
<comment type="caution">
    <text evidence="2">The sequence shown here is derived from an EMBL/GenBank/DDBJ whole genome shotgun (WGS) entry which is preliminary data.</text>
</comment>
<dbReference type="OrthoDB" id="2473397at2"/>
<keyword evidence="1" id="KW-0732">Signal</keyword>
<sequence length="128" mass="14806">MRILTNKKTLIIAFFFLFSGIKSVAQDNAGIVQDSRFEQLLNEKRKINSSITVNDRYKIQIFYGENSNARKTLSEFKREFKGIDGTIVFASPTYKVWVGNFTSKIDAERTLLDIKKKYPYALIIKPNK</sequence>
<evidence type="ECO:0000313" key="3">
    <source>
        <dbReference type="Proteomes" id="UP000216605"/>
    </source>
</evidence>
<reference evidence="2 3" key="1">
    <citation type="submission" date="2017-07" db="EMBL/GenBank/DDBJ databases">
        <title>Flavobacterium cyanobacteriorum sp. nov., isolated from cyanobacterial aggregates in a eutrophic lake.</title>
        <authorList>
            <person name="Cai H."/>
        </authorList>
    </citation>
    <scope>NUCLEOTIDE SEQUENCE [LARGE SCALE GENOMIC DNA]</scope>
    <source>
        <strain evidence="2 3">TH021</strain>
    </source>
</reference>
<dbReference type="AlphaFoldDB" id="A0A255Z4K1"/>
<feature type="signal peptide" evidence="1">
    <location>
        <begin position="1"/>
        <end position="25"/>
    </location>
</feature>
<accession>A0A255Z4K1</accession>
<dbReference type="Gene3D" id="3.30.70.1070">
    <property type="entry name" value="Sporulation related repeat"/>
    <property type="match status" value="1"/>
</dbReference>
<dbReference type="EMBL" id="NOXV01000271">
    <property type="protein sequence ID" value="OYQ36379.1"/>
    <property type="molecule type" value="Genomic_DNA"/>
</dbReference>